<evidence type="ECO:0000256" key="3">
    <source>
        <dbReference type="ARBA" id="ARBA00022912"/>
    </source>
</evidence>
<dbReference type="PANTHER" id="PTHR11717">
    <property type="entry name" value="LOW MOLECULAR WEIGHT PROTEIN TYROSINE PHOSPHATASE"/>
    <property type="match status" value="1"/>
</dbReference>
<dbReference type="InterPro" id="IPR023485">
    <property type="entry name" value="Ptyr_pPase"/>
</dbReference>
<evidence type="ECO:0000259" key="5">
    <source>
        <dbReference type="SMART" id="SM00226"/>
    </source>
</evidence>
<dbReference type="Proteomes" id="UP000310636">
    <property type="component" value="Unassembled WGS sequence"/>
</dbReference>
<protein>
    <submittedName>
        <fullName evidence="6">Low molecular weight protein arginine phosphatase</fullName>
    </submittedName>
</protein>
<feature type="domain" description="Phosphotyrosine protein phosphatase I" evidence="5">
    <location>
        <begin position="2"/>
        <end position="188"/>
    </location>
</feature>
<dbReference type="AlphaFoldDB" id="A0A4S4C9N6"/>
<comment type="similarity">
    <text evidence="1">Belongs to the low molecular weight phosphotyrosine protein phosphatase family.</text>
</comment>
<gene>
    <name evidence="6" type="ORF">E6C55_01855</name>
</gene>
<feature type="active site" description="Proton donor" evidence="4">
    <location>
        <position position="118"/>
    </location>
</feature>
<dbReference type="Pfam" id="PF01451">
    <property type="entry name" value="LMWPc"/>
    <property type="match status" value="1"/>
</dbReference>
<name>A0A4S4C9N6_9BACL</name>
<dbReference type="SUPFAM" id="SSF52788">
    <property type="entry name" value="Phosphotyrosine protein phosphatases I"/>
    <property type="match status" value="1"/>
</dbReference>
<dbReference type="PANTHER" id="PTHR11717:SF31">
    <property type="entry name" value="LOW MOLECULAR WEIGHT PROTEIN-TYROSINE-PHOSPHATASE ETP-RELATED"/>
    <property type="match status" value="1"/>
</dbReference>
<dbReference type="SMART" id="SM00226">
    <property type="entry name" value="LMWPc"/>
    <property type="match status" value="1"/>
</dbReference>
<evidence type="ECO:0000256" key="4">
    <source>
        <dbReference type="PIRSR" id="PIRSR617867-1"/>
    </source>
</evidence>
<evidence type="ECO:0000256" key="2">
    <source>
        <dbReference type="ARBA" id="ARBA00022801"/>
    </source>
</evidence>
<dbReference type="PRINTS" id="PR00719">
    <property type="entry name" value="LMWPTPASE"/>
</dbReference>
<evidence type="ECO:0000313" key="6">
    <source>
        <dbReference type="EMBL" id="THF84076.1"/>
    </source>
</evidence>
<reference evidence="6 7" key="1">
    <citation type="submission" date="2019-04" db="EMBL/GenBank/DDBJ databases">
        <title>Cohnella sp. nov. isolated from preserved vegetables.</title>
        <authorList>
            <person name="Lin S.-Y."/>
            <person name="Hung M.-H."/>
            <person name="Young C.-C."/>
        </authorList>
    </citation>
    <scope>NUCLEOTIDE SEQUENCE [LARGE SCALE GENOMIC DNA]</scope>
    <source>
        <strain evidence="6 7">CC-MHH1044</strain>
    </source>
</reference>
<comment type="caution">
    <text evidence="6">The sequence shown here is derived from an EMBL/GenBank/DDBJ whole genome shotgun (WGS) entry which is preliminary data.</text>
</comment>
<dbReference type="CDD" id="cd16344">
    <property type="entry name" value="LMWPAP"/>
    <property type="match status" value="1"/>
</dbReference>
<keyword evidence="3" id="KW-0904">Protein phosphatase</keyword>
<keyword evidence="2" id="KW-0378">Hydrolase</keyword>
<accession>A0A4S4C9N6</accession>
<dbReference type="InterPro" id="IPR017867">
    <property type="entry name" value="Tyr_phospatase_low_mol_wt"/>
</dbReference>
<dbReference type="InterPro" id="IPR036196">
    <property type="entry name" value="Ptyr_pPase_sf"/>
</dbReference>
<dbReference type="RefSeq" id="WP_136368078.1">
    <property type="nucleotide sequence ID" value="NZ_SSOB01000002.1"/>
</dbReference>
<dbReference type="InterPro" id="IPR050438">
    <property type="entry name" value="LMW_PTPase"/>
</dbReference>
<dbReference type="GO" id="GO:0004725">
    <property type="term" value="F:protein tyrosine phosphatase activity"/>
    <property type="evidence" value="ECO:0007669"/>
    <property type="project" value="InterPro"/>
</dbReference>
<proteinExistence type="inferred from homology"/>
<feature type="active site" description="Nucleophile" evidence="4">
    <location>
        <position position="8"/>
    </location>
</feature>
<dbReference type="Gene3D" id="3.40.50.2300">
    <property type="match status" value="1"/>
</dbReference>
<dbReference type="EMBL" id="SSOB01000002">
    <property type="protein sequence ID" value="THF84076.1"/>
    <property type="molecule type" value="Genomic_DNA"/>
</dbReference>
<dbReference type="OrthoDB" id="9784339at2"/>
<feature type="active site" evidence="4">
    <location>
        <position position="14"/>
    </location>
</feature>
<keyword evidence="7" id="KW-1185">Reference proteome</keyword>
<sequence length="193" mass="21404">MRKILLVCTGNTCRSPMAEAMLRSLAEESGLDVEVRSAGVSTVNGLPVSPNAAEALRRRGVEKPAGSASLTGEETDWADLILTMTGSHKRAVLERYPEAEIKTYTLKEFALQDDPVMDDLLEAERLFADWQLKRALGEELPAKDRARLAELQRRLPSFDIADPYGGPLEVYERCADEIMDALKRTVGKLREAE</sequence>
<evidence type="ECO:0000313" key="7">
    <source>
        <dbReference type="Proteomes" id="UP000310636"/>
    </source>
</evidence>
<organism evidence="6 7">
    <name type="scientific">Cohnella fermenti</name>
    <dbReference type="NCBI Taxonomy" id="2565925"/>
    <lineage>
        <taxon>Bacteria</taxon>
        <taxon>Bacillati</taxon>
        <taxon>Bacillota</taxon>
        <taxon>Bacilli</taxon>
        <taxon>Bacillales</taxon>
        <taxon>Paenibacillaceae</taxon>
        <taxon>Cohnella</taxon>
    </lineage>
</organism>
<evidence type="ECO:0000256" key="1">
    <source>
        <dbReference type="ARBA" id="ARBA00011063"/>
    </source>
</evidence>